<dbReference type="EMBL" id="CP030763">
    <property type="protein sequence ID" value="AXA44250.1"/>
    <property type="molecule type" value="Genomic_DNA"/>
</dbReference>
<dbReference type="Gene3D" id="3.30.450.80">
    <property type="entry name" value="Transcription factor LuxR-like, autoinducer-binding domain"/>
    <property type="match status" value="1"/>
</dbReference>
<evidence type="ECO:0000313" key="6">
    <source>
        <dbReference type="Proteomes" id="UP000251166"/>
    </source>
</evidence>
<dbReference type="PROSITE" id="PS50043">
    <property type="entry name" value="HTH_LUXR_2"/>
    <property type="match status" value="1"/>
</dbReference>
<geneLocation type="plasmid" evidence="5 6">
    <name>unnamed3</name>
</geneLocation>
<dbReference type="InterPro" id="IPR036388">
    <property type="entry name" value="WH-like_DNA-bd_sf"/>
</dbReference>
<dbReference type="Gene3D" id="1.10.10.10">
    <property type="entry name" value="Winged helix-like DNA-binding domain superfamily/Winged helix DNA-binding domain"/>
    <property type="match status" value="1"/>
</dbReference>
<dbReference type="RefSeq" id="WP_112908133.1">
    <property type="nucleotide sequence ID" value="NZ_CP030763.1"/>
</dbReference>
<keyword evidence="5" id="KW-0614">Plasmid</keyword>
<dbReference type="Proteomes" id="UP000251166">
    <property type="component" value="Plasmid unnamed3"/>
</dbReference>
<dbReference type="InterPro" id="IPR036693">
    <property type="entry name" value="TF_LuxR_autoind-bd_dom_sf"/>
</dbReference>
<evidence type="ECO:0000313" key="5">
    <source>
        <dbReference type="EMBL" id="AXA44250.1"/>
    </source>
</evidence>
<dbReference type="Pfam" id="PF03472">
    <property type="entry name" value="Autoind_bind"/>
    <property type="match status" value="1"/>
</dbReference>
<keyword evidence="1" id="KW-0805">Transcription regulation</keyword>
<protein>
    <submittedName>
        <fullName evidence="5">LuxR regulatory family protein</fullName>
    </submittedName>
</protein>
<dbReference type="GO" id="GO:0006355">
    <property type="term" value="P:regulation of DNA-templated transcription"/>
    <property type="evidence" value="ECO:0007669"/>
    <property type="project" value="InterPro"/>
</dbReference>
<evidence type="ECO:0000256" key="2">
    <source>
        <dbReference type="ARBA" id="ARBA00023125"/>
    </source>
</evidence>
<name>A0A2Z4YSB2_RHILE</name>
<dbReference type="InterPro" id="IPR000792">
    <property type="entry name" value="Tscrpt_reg_LuxR_C"/>
</dbReference>
<dbReference type="SUPFAM" id="SSF55781">
    <property type="entry name" value="GAF domain-like"/>
    <property type="match status" value="1"/>
</dbReference>
<dbReference type="GO" id="GO:0003677">
    <property type="term" value="F:DNA binding"/>
    <property type="evidence" value="ECO:0007669"/>
    <property type="project" value="UniProtKB-KW"/>
</dbReference>
<dbReference type="CDD" id="cd06170">
    <property type="entry name" value="LuxR_C_like"/>
    <property type="match status" value="1"/>
</dbReference>
<gene>
    <name evidence="5" type="ORF">DLJ82_6279</name>
</gene>
<accession>A0A2Z4YSB2</accession>
<dbReference type="SMART" id="SM00421">
    <property type="entry name" value="HTH_LUXR"/>
    <property type="match status" value="1"/>
</dbReference>
<keyword evidence="3" id="KW-0804">Transcription</keyword>
<dbReference type="Pfam" id="PF00196">
    <property type="entry name" value="GerE"/>
    <property type="match status" value="1"/>
</dbReference>
<dbReference type="AlphaFoldDB" id="A0A2Z4YSB2"/>
<evidence type="ECO:0000256" key="1">
    <source>
        <dbReference type="ARBA" id="ARBA00023015"/>
    </source>
</evidence>
<reference evidence="5 6" key="1">
    <citation type="submission" date="2018-07" db="EMBL/GenBank/DDBJ databases">
        <title>Rhizobium leguminosarum strain:ATCC 14479 Genome sequencing and assembly.</title>
        <authorList>
            <person name="Chakraborty R."/>
        </authorList>
    </citation>
    <scope>NUCLEOTIDE SEQUENCE [LARGE SCALE GENOMIC DNA]</scope>
    <source>
        <strain evidence="5 6">ATCC 14479</strain>
        <plasmid evidence="6">Plasmid unnamed3</plasmid>
    </source>
</reference>
<evidence type="ECO:0000256" key="3">
    <source>
        <dbReference type="ARBA" id="ARBA00023163"/>
    </source>
</evidence>
<sequence>MPVSALSVLNPEALDDYIDLRSVPQHRYFGKNDIIDRLRLAVPFDYIFISGLDVDHYRFGQGFSIDTDLPPAFIEAYMDDQVLKHDPFIMAAKAASTVVVESDVYQEHEVPQRLLYLQRTFQVHNRTLIPILRDSTVYGAVGVTRTYPFNADEISFLSLVAEAIHTAFSKPLLQRFAADQMKLSKGEIACLAQASLGLTSEGIGKATGYQVETVNSYIKSATKKLSASNRTHATAEAIRLRLIS</sequence>
<dbReference type="InterPro" id="IPR016032">
    <property type="entry name" value="Sig_transdc_resp-reg_C-effctor"/>
</dbReference>
<keyword evidence="2" id="KW-0238">DNA-binding</keyword>
<proteinExistence type="predicted"/>
<evidence type="ECO:0000259" key="4">
    <source>
        <dbReference type="PROSITE" id="PS50043"/>
    </source>
</evidence>
<organism evidence="5 6">
    <name type="scientific">Rhizobium leguminosarum</name>
    <dbReference type="NCBI Taxonomy" id="384"/>
    <lineage>
        <taxon>Bacteria</taxon>
        <taxon>Pseudomonadati</taxon>
        <taxon>Pseudomonadota</taxon>
        <taxon>Alphaproteobacteria</taxon>
        <taxon>Hyphomicrobiales</taxon>
        <taxon>Rhizobiaceae</taxon>
        <taxon>Rhizobium/Agrobacterium group</taxon>
        <taxon>Rhizobium</taxon>
    </lineage>
</organism>
<dbReference type="SUPFAM" id="SSF46894">
    <property type="entry name" value="C-terminal effector domain of the bipartite response regulators"/>
    <property type="match status" value="1"/>
</dbReference>
<dbReference type="InterPro" id="IPR005143">
    <property type="entry name" value="TF_LuxR_autoind-bd_dom"/>
</dbReference>
<feature type="domain" description="HTH luxR-type" evidence="4">
    <location>
        <begin position="176"/>
        <end position="241"/>
    </location>
</feature>
<dbReference type="PROSITE" id="PS00622">
    <property type="entry name" value="HTH_LUXR_1"/>
    <property type="match status" value="1"/>
</dbReference>